<sequence length="128" mass="14941">FLVGRFIIQRGSNKVGGGDEFNLRFPKENFRLKPKIVMELEESSIEEIVTQFRNKEINIVVFSNRPFNPPNPNGLTHFFPFELGHNRHILLLYDPIRSIISFSVIYKIITKMLAIRLKENMDHLISLS</sequence>
<protein>
    <submittedName>
        <fullName evidence="1">Uncharacterized protein</fullName>
    </submittedName>
</protein>
<proteinExistence type="predicted"/>
<gene>
    <name evidence="1" type="ORF">CR513_41328</name>
</gene>
<accession>A0A371FJD8</accession>
<reference evidence="1" key="1">
    <citation type="submission" date="2018-05" db="EMBL/GenBank/DDBJ databases">
        <title>Draft genome of Mucuna pruriens seed.</title>
        <authorList>
            <person name="Nnadi N.E."/>
            <person name="Vos R."/>
            <person name="Hasami M.H."/>
            <person name="Devisetty U.K."/>
            <person name="Aguiy J.C."/>
        </authorList>
    </citation>
    <scope>NUCLEOTIDE SEQUENCE [LARGE SCALE GENOMIC DNA]</scope>
    <source>
        <strain evidence="1">JCA_2017</strain>
    </source>
</reference>
<evidence type="ECO:0000313" key="1">
    <source>
        <dbReference type="EMBL" id="RDX78406.1"/>
    </source>
</evidence>
<name>A0A371FJD8_MUCPR</name>
<keyword evidence="2" id="KW-1185">Reference proteome</keyword>
<comment type="caution">
    <text evidence="1">The sequence shown here is derived from an EMBL/GenBank/DDBJ whole genome shotgun (WGS) entry which is preliminary data.</text>
</comment>
<feature type="non-terminal residue" evidence="1">
    <location>
        <position position="128"/>
    </location>
</feature>
<dbReference type="AlphaFoldDB" id="A0A371FJD8"/>
<dbReference type="EMBL" id="QJKJ01008878">
    <property type="protein sequence ID" value="RDX78406.1"/>
    <property type="molecule type" value="Genomic_DNA"/>
</dbReference>
<feature type="non-terminal residue" evidence="1">
    <location>
        <position position="1"/>
    </location>
</feature>
<dbReference type="Proteomes" id="UP000257109">
    <property type="component" value="Unassembled WGS sequence"/>
</dbReference>
<organism evidence="1 2">
    <name type="scientific">Mucuna pruriens</name>
    <name type="common">Velvet bean</name>
    <name type="synonym">Dolichos pruriens</name>
    <dbReference type="NCBI Taxonomy" id="157652"/>
    <lineage>
        <taxon>Eukaryota</taxon>
        <taxon>Viridiplantae</taxon>
        <taxon>Streptophyta</taxon>
        <taxon>Embryophyta</taxon>
        <taxon>Tracheophyta</taxon>
        <taxon>Spermatophyta</taxon>
        <taxon>Magnoliopsida</taxon>
        <taxon>eudicotyledons</taxon>
        <taxon>Gunneridae</taxon>
        <taxon>Pentapetalae</taxon>
        <taxon>rosids</taxon>
        <taxon>fabids</taxon>
        <taxon>Fabales</taxon>
        <taxon>Fabaceae</taxon>
        <taxon>Papilionoideae</taxon>
        <taxon>50 kb inversion clade</taxon>
        <taxon>NPAAA clade</taxon>
        <taxon>indigoferoid/millettioid clade</taxon>
        <taxon>Phaseoleae</taxon>
        <taxon>Mucuna</taxon>
    </lineage>
</organism>
<evidence type="ECO:0000313" key="2">
    <source>
        <dbReference type="Proteomes" id="UP000257109"/>
    </source>
</evidence>